<keyword evidence="10 13" id="KW-0342">GTP-binding</keyword>
<keyword evidence="6 13" id="KW-0547">Nucleotide-binding</keyword>
<keyword evidence="18" id="KW-1185">Reference proteome</keyword>
<dbReference type="InterPro" id="IPR027417">
    <property type="entry name" value="P-loop_NTPase"/>
</dbReference>
<evidence type="ECO:0000256" key="9">
    <source>
        <dbReference type="ARBA" id="ARBA00023065"/>
    </source>
</evidence>
<dbReference type="PANTHER" id="PTHR43185:SF1">
    <property type="entry name" value="FE(2+) TRANSPORTER FEOB"/>
    <property type="match status" value="1"/>
</dbReference>
<feature type="domain" description="FeoB-type G" evidence="16">
    <location>
        <begin position="7"/>
        <end position="169"/>
    </location>
</feature>
<dbReference type="AlphaFoldDB" id="A0A5M6IJG8"/>
<evidence type="ECO:0000256" key="1">
    <source>
        <dbReference type="ARBA" id="ARBA00004651"/>
    </source>
</evidence>
<dbReference type="InterPro" id="IPR050860">
    <property type="entry name" value="FeoB_GTPase"/>
</dbReference>
<evidence type="ECO:0000256" key="3">
    <source>
        <dbReference type="ARBA" id="ARBA00022475"/>
    </source>
</evidence>
<gene>
    <name evidence="17" type="primary">feoB</name>
    <name evidence="17" type="ORF">F1189_31055</name>
</gene>
<dbReference type="InterPro" id="IPR030389">
    <property type="entry name" value="G_FEOB_dom"/>
</dbReference>
<reference evidence="17 18" key="1">
    <citation type="submission" date="2019-09" db="EMBL/GenBank/DDBJ databases">
        <title>Genome sequence of Rhodovastum atsumiense, a diverse member of the Acetobacteraceae family of non-sulfur purple photosynthetic bacteria.</title>
        <authorList>
            <person name="Meyer T."/>
            <person name="Kyndt J."/>
        </authorList>
    </citation>
    <scope>NUCLEOTIDE SEQUENCE [LARGE SCALE GENOMIC DNA]</scope>
    <source>
        <strain evidence="17 18">DSM 21279</strain>
    </source>
</reference>
<evidence type="ECO:0000256" key="6">
    <source>
        <dbReference type="ARBA" id="ARBA00022741"/>
    </source>
</evidence>
<name>A0A5M6IJG8_9PROT</name>
<dbReference type="OrthoDB" id="9809127at2"/>
<feature type="transmembrane region" description="Helical" evidence="15">
    <location>
        <begin position="622"/>
        <end position="642"/>
    </location>
</feature>
<feature type="transmembrane region" description="Helical" evidence="15">
    <location>
        <begin position="654"/>
        <end position="678"/>
    </location>
</feature>
<dbReference type="CDD" id="cd01879">
    <property type="entry name" value="FeoB"/>
    <property type="match status" value="1"/>
</dbReference>
<evidence type="ECO:0000256" key="11">
    <source>
        <dbReference type="ARBA" id="ARBA00023136"/>
    </source>
</evidence>
<evidence type="ECO:0000256" key="10">
    <source>
        <dbReference type="ARBA" id="ARBA00023134"/>
    </source>
</evidence>
<dbReference type="Pfam" id="PF17910">
    <property type="entry name" value="FeoB_Cyto"/>
    <property type="match status" value="1"/>
</dbReference>
<feature type="transmembrane region" description="Helical" evidence="15">
    <location>
        <begin position="519"/>
        <end position="537"/>
    </location>
</feature>
<evidence type="ECO:0000256" key="8">
    <source>
        <dbReference type="ARBA" id="ARBA00023004"/>
    </source>
</evidence>
<dbReference type="GO" id="GO:0015093">
    <property type="term" value="F:ferrous iron transmembrane transporter activity"/>
    <property type="evidence" value="ECO:0007669"/>
    <property type="project" value="UniProtKB-UniRule"/>
</dbReference>
<evidence type="ECO:0000256" key="4">
    <source>
        <dbReference type="ARBA" id="ARBA00022496"/>
    </source>
</evidence>
<dbReference type="GO" id="GO:0046872">
    <property type="term" value="F:metal ion binding"/>
    <property type="evidence" value="ECO:0007669"/>
    <property type="project" value="UniProtKB-KW"/>
</dbReference>
<feature type="binding site" evidence="13">
    <location>
        <begin position="14"/>
        <end position="21"/>
    </location>
    <ligand>
        <name>GTP</name>
        <dbReference type="ChEBI" id="CHEBI:37565"/>
        <label>1</label>
    </ligand>
</feature>
<dbReference type="PROSITE" id="PS51711">
    <property type="entry name" value="G_FEOB"/>
    <property type="match status" value="1"/>
</dbReference>
<feature type="binding site" evidence="14">
    <location>
        <position position="28"/>
    </location>
    <ligand>
        <name>Mg(2+)</name>
        <dbReference type="ChEBI" id="CHEBI:18420"/>
        <label>2</label>
    </ligand>
</feature>
<comment type="caution">
    <text evidence="17">The sequence shown here is derived from an EMBL/GenBank/DDBJ whole genome shotgun (WGS) entry which is preliminary data.</text>
</comment>
<keyword evidence="2 15" id="KW-0813">Transport</keyword>
<feature type="transmembrane region" description="Helical" evidence="15">
    <location>
        <begin position="351"/>
        <end position="375"/>
    </location>
</feature>
<feature type="binding site" evidence="13">
    <location>
        <begin position="120"/>
        <end position="123"/>
    </location>
    <ligand>
        <name>GTP</name>
        <dbReference type="ChEBI" id="CHEBI:37565"/>
        <label>1</label>
    </ligand>
</feature>
<comment type="function">
    <text evidence="15">Probable transporter of a GTP-driven Fe(2+) uptake system.</text>
</comment>
<evidence type="ECO:0000256" key="14">
    <source>
        <dbReference type="PIRSR" id="PIRSR603373-2"/>
    </source>
</evidence>
<dbReference type="Gene3D" id="1.10.287.1770">
    <property type="match status" value="1"/>
</dbReference>
<dbReference type="EMBL" id="VWPK01000114">
    <property type="protein sequence ID" value="KAA5608017.1"/>
    <property type="molecule type" value="Genomic_DNA"/>
</dbReference>
<dbReference type="Pfam" id="PF07664">
    <property type="entry name" value="FeoB_C"/>
    <property type="match status" value="1"/>
</dbReference>
<keyword evidence="14" id="KW-0460">Magnesium</keyword>
<accession>A0A5M6IJG8</accession>
<keyword evidence="14" id="KW-0479">Metal-binding</keyword>
<protein>
    <recommendedName>
        <fullName evidence="12 15">Ferrous iron transport protein B</fullName>
    </recommendedName>
</protein>
<feature type="transmembrane region" description="Helical" evidence="15">
    <location>
        <begin position="395"/>
        <end position="417"/>
    </location>
</feature>
<dbReference type="Gene3D" id="3.40.50.300">
    <property type="entry name" value="P-loop containing nucleotide triphosphate hydrolases"/>
    <property type="match status" value="1"/>
</dbReference>
<dbReference type="InterPro" id="IPR006073">
    <property type="entry name" value="GTP-bd"/>
</dbReference>
<feature type="transmembrane region" description="Helical" evidence="15">
    <location>
        <begin position="295"/>
        <end position="318"/>
    </location>
</feature>
<comment type="similarity">
    <text evidence="15">Belongs to the TRAFAC class TrmE-Era-EngA-EngB-Septin-like GTPase superfamily. FeoB GTPase (TC 9.A.8) family.</text>
</comment>
<evidence type="ECO:0000313" key="17">
    <source>
        <dbReference type="EMBL" id="KAA5608017.1"/>
    </source>
</evidence>
<evidence type="ECO:0000256" key="2">
    <source>
        <dbReference type="ARBA" id="ARBA00022448"/>
    </source>
</evidence>
<feature type="transmembrane region" description="Helical" evidence="15">
    <location>
        <begin position="458"/>
        <end position="481"/>
    </location>
</feature>
<keyword evidence="3" id="KW-1003">Cell membrane</keyword>
<keyword evidence="11 15" id="KW-0472">Membrane</keyword>
<dbReference type="InterPro" id="IPR011640">
    <property type="entry name" value="Fe2_transport_prot_B_C"/>
</dbReference>
<feature type="binding site" evidence="14">
    <location>
        <position position="25"/>
    </location>
    <ligand>
        <name>Mg(2+)</name>
        <dbReference type="ChEBI" id="CHEBI:18420"/>
        <label>2</label>
    </ligand>
</feature>
<dbReference type="RefSeq" id="WP_150045740.1">
    <property type="nucleotide sequence ID" value="NZ_OW485601.1"/>
</dbReference>
<evidence type="ECO:0000256" key="7">
    <source>
        <dbReference type="ARBA" id="ARBA00022989"/>
    </source>
</evidence>
<evidence type="ECO:0000256" key="13">
    <source>
        <dbReference type="PIRSR" id="PIRSR603373-1"/>
    </source>
</evidence>
<evidence type="ECO:0000313" key="18">
    <source>
        <dbReference type="Proteomes" id="UP000325255"/>
    </source>
</evidence>
<dbReference type="InterPro" id="IPR041069">
    <property type="entry name" value="FeoB_Cyto"/>
</dbReference>
<dbReference type="SUPFAM" id="SSF52540">
    <property type="entry name" value="P-loop containing nucleoside triphosphate hydrolases"/>
    <property type="match status" value="1"/>
</dbReference>
<organism evidence="17 18">
    <name type="scientific">Rhodovastum atsumiense</name>
    <dbReference type="NCBI Taxonomy" id="504468"/>
    <lineage>
        <taxon>Bacteria</taxon>
        <taxon>Pseudomonadati</taxon>
        <taxon>Pseudomonadota</taxon>
        <taxon>Alphaproteobacteria</taxon>
        <taxon>Acetobacterales</taxon>
        <taxon>Acetobacteraceae</taxon>
        <taxon>Rhodovastum</taxon>
    </lineage>
</organism>
<keyword evidence="4 15" id="KW-0410">Iron transport</keyword>
<evidence type="ECO:0000256" key="12">
    <source>
        <dbReference type="NCBIfam" id="TIGR00437"/>
    </source>
</evidence>
<dbReference type="NCBIfam" id="TIGR00437">
    <property type="entry name" value="feoB"/>
    <property type="match status" value="1"/>
</dbReference>
<feature type="transmembrane region" description="Helical" evidence="15">
    <location>
        <begin position="429"/>
        <end position="452"/>
    </location>
</feature>
<proteinExistence type="inferred from homology"/>
<keyword evidence="8 15" id="KW-0408">Iron</keyword>
<evidence type="ECO:0000256" key="5">
    <source>
        <dbReference type="ARBA" id="ARBA00022692"/>
    </source>
</evidence>
<dbReference type="Proteomes" id="UP000325255">
    <property type="component" value="Unassembled WGS sequence"/>
</dbReference>
<dbReference type="InterPro" id="IPR011642">
    <property type="entry name" value="Gate_dom"/>
</dbReference>
<comment type="subcellular location">
    <subcellularLocation>
        <location evidence="15">Cell inner membrane</location>
        <topology evidence="15">Multi-pass membrane protein</topology>
    </subcellularLocation>
    <subcellularLocation>
        <location evidence="1">Cell membrane</location>
        <topology evidence="1">Multi-pass membrane protein</topology>
    </subcellularLocation>
</comment>
<dbReference type="Pfam" id="PF07670">
    <property type="entry name" value="Gate"/>
    <property type="match status" value="2"/>
</dbReference>
<keyword evidence="7 15" id="KW-1133">Transmembrane helix</keyword>
<dbReference type="InterPro" id="IPR003373">
    <property type="entry name" value="Fe2_transport_prot-B"/>
</dbReference>
<keyword evidence="9" id="KW-0406">Ion transport</keyword>
<feature type="binding site" evidence="13">
    <location>
        <begin position="60"/>
        <end position="63"/>
    </location>
    <ligand>
        <name>GTP</name>
        <dbReference type="ChEBI" id="CHEBI:37565"/>
        <label>1</label>
    </ligand>
</feature>
<sequence length="679" mass="72810">MDGGAASITVSLTGNPNSGKTALFNHLTRARGMVANYPRVTVTPLASRLRHCGLTLRVVDLPGLYTLNGRLPEERAACEAIERDRPDVVVNVLDAANLRRSLFLSLQLLEMGRPCVFALNMCDEARGRGIIIDTAALAAALGGPVVETIAVIGAGTPEVLDAVMAVAGQPPSAPATPVHYPPALEAAIDRIAATVAELHPTSLGRQESRWLAVKLLEGDSALLEREGDHPALIALVRDLCAAMEREQGEECAAMIAHARFRWIDETLQQVERTTATPPPFAHLAQYLDRLLLHRWWSLPILAMLMWMMFQATFTLGAIPSGWISDAVQGTTGLVEDVLPPGRLHDLICNGILAGIGGTIVFLPNIVILFFFMAVLSETGYLARIAFLLDRAMRAFGLHGKAMIPLIMGFGCNATAVMATRTIETPRSRLIAILAAPYVSCSARLPVFVLFAGSFFDRWAGSVVFALYGLSMLVSLGAAVMFDRLIVAGEAESFTMELPPYRRPALAVLGYQVWDSALDFLRKVGGVIVIGAVAIWFLQQYPTVPESVSGQARFATTYLGRIAAAISPVLAPLGFGQTDTVAILTGLVAKETVVSTFAVLNAQEKGSDGLRQAISHSMSPATALAFMVFVLLYTPCLTTLAVIRRESGSWRWAGLSLAASLVIAWTLAFAASTIGGWILP</sequence>
<dbReference type="GO" id="GO:0005886">
    <property type="term" value="C:plasma membrane"/>
    <property type="evidence" value="ECO:0007669"/>
    <property type="project" value="UniProtKB-SubCell"/>
</dbReference>
<evidence type="ECO:0000259" key="16">
    <source>
        <dbReference type="PROSITE" id="PS51711"/>
    </source>
</evidence>
<keyword evidence="5 15" id="KW-0812">Transmembrane</keyword>
<dbReference type="GO" id="GO:0005525">
    <property type="term" value="F:GTP binding"/>
    <property type="evidence" value="ECO:0007669"/>
    <property type="project" value="UniProtKB-KW"/>
</dbReference>
<dbReference type="Pfam" id="PF02421">
    <property type="entry name" value="FeoB_N"/>
    <property type="match status" value="1"/>
</dbReference>
<dbReference type="PANTHER" id="PTHR43185">
    <property type="entry name" value="FERROUS IRON TRANSPORT PROTEIN B"/>
    <property type="match status" value="1"/>
</dbReference>
<dbReference type="PRINTS" id="PR00326">
    <property type="entry name" value="GTP1OBG"/>
</dbReference>
<evidence type="ECO:0000256" key="15">
    <source>
        <dbReference type="RuleBase" id="RU362098"/>
    </source>
</evidence>